<feature type="domain" description="KRAB" evidence="1">
    <location>
        <begin position="2"/>
        <end position="74"/>
    </location>
</feature>
<evidence type="ECO:0000313" key="2">
    <source>
        <dbReference type="EMBL" id="EFB17731.1"/>
    </source>
</evidence>
<name>D2I5P8_AILME</name>
<dbReference type="InterPro" id="IPR001909">
    <property type="entry name" value="KRAB"/>
</dbReference>
<evidence type="ECO:0000259" key="1">
    <source>
        <dbReference type="PROSITE" id="PS50805"/>
    </source>
</evidence>
<gene>
    <name evidence="2" type="ORF">PANDA_021034</name>
</gene>
<feature type="non-terminal residue" evidence="2">
    <location>
        <position position="162"/>
    </location>
</feature>
<dbReference type="EMBL" id="GL194751">
    <property type="protein sequence ID" value="EFB17731.1"/>
    <property type="molecule type" value="Genomic_DNA"/>
</dbReference>
<dbReference type="CDD" id="cd07765">
    <property type="entry name" value="KRAB_A-box"/>
    <property type="match status" value="1"/>
</dbReference>
<dbReference type="InterPro" id="IPR050169">
    <property type="entry name" value="Krueppel_C2H2_ZnF"/>
</dbReference>
<dbReference type="SUPFAM" id="SSF109640">
    <property type="entry name" value="KRAB domain (Kruppel-associated box)"/>
    <property type="match status" value="1"/>
</dbReference>
<dbReference type="GO" id="GO:0006355">
    <property type="term" value="P:regulation of DNA-templated transcription"/>
    <property type="evidence" value="ECO:0007669"/>
    <property type="project" value="InterPro"/>
</dbReference>
<accession>D2I5P8</accession>
<dbReference type="PROSITE" id="PS50805">
    <property type="entry name" value="KRAB"/>
    <property type="match status" value="1"/>
</dbReference>
<sequence length="162" mass="18940">LVLFKDVAVDFSQEEWECLDLEQKDLYRDVMLENYSNLVSLAGFSISKADVLSLLKQGKEPWKVVQDVTRSQNSDWESKCETKKLSSKRGIYEIESSQWEIIEQLTRHKCECKSFQDDRESKDQIESQLGNKEGLFRQVLITCKEIPNFSQTTSLTLKRRIH</sequence>
<dbReference type="Gene3D" id="6.10.140.140">
    <property type="match status" value="1"/>
</dbReference>
<dbReference type="PANTHER" id="PTHR23232:SF157">
    <property type="entry name" value="ZINC FINGER PROTEIN 525"/>
    <property type="match status" value="1"/>
</dbReference>
<organism evidence="2">
    <name type="scientific">Ailuropoda melanoleuca</name>
    <name type="common">Giant panda</name>
    <dbReference type="NCBI Taxonomy" id="9646"/>
    <lineage>
        <taxon>Eukaryota</taxon>
        <taxon>Metazoa</taxon>
        <taxon>Chordata</taxon>
        <taxon>Craniata</taxon>
        <taxon>Vertebrata</taxon>
        <taxon>Euteleostomi</taxon>
        <taxon>Mammalia</taxon>
        <taxon>Eutheria</taxon>
        <taxon>Laurasiatheria</taxon>
        <taxon>Carnivora</taxon>
        <taxon>Caniformia</taxon>
        <taxon>Ursidae</taxon>
        <taxon>Ailuropoda</taxon>
    </lineage>
</organism>
<protein>
    <recommendedName>
        <fullName evidence="1">KRAB domain-containing protein</fullName>
    </recommendedName>
</protein>
<dbReference type="InParanoid" id="D2I5P8"/>
<dbReference type="AlphaFoldDB" id="D2I5P8"/>
<feature type="non-terminal residue" evidence="2">
    <location>
        <position position="1"/>
    </location>
</feature>
<dbReference type="InterPro" id="IPR036051">
    <property type="entry name" value="KRAB_dom_sf"/>
</dbReference>
<dbReference type="Pfam" id="PF01352">
    <property type="entry name" value="KRAB"/>
    <property type="match status" value="1"/>
</dbReference>
<dbReference type="PANTHER" id="PTHR23232">
    <property type="entry name" value="KRAB DOMAIN C2H2 ZINC FINGER"/>
    <property type="match status" value="1"/>
</dbReference>
<dbReference type="SMART" id="SM00349">
    <property type="entry name" value="KRAB"/>
    <property type="match status" value="1"/>
</dbReference>
<reference evidence="2" key="1">
    <citation type="journal article" date="2010" name="Nature">
        <title>The sequence and de novo assembly of the giant panda genome.</title>
        <authorList>
            <person name="Li R."/>
            <person name="Fan W."/>
            <person name="Tian G."/>
            <person name="Zhu H."/>
            <person name="He L."/>
            <person name="Cai J."/>
            <person name="Huang Q."/>
            <person name="Cai Q."/>
            <person name="Li B."/>
            <person name="Bai Y."/>
            <person name="Zhang Z."/>
            <person name="Zhang Y."/>
            <person name="Wang W."/>
            <person name="Li J."/>
            <person name="Wei F."/>
            <person name="Li H."/>
            <person name="Jian M."/>
            <person name="Li J."/>
            <person name="Zhang Z."/>
            <person name="Nielsen R."/>
            <person name="Li D."/>
            <person name="Gu W."/>
            <person name="Yang Z."/>
            <person name="Xuan Z."/>
            <person name="Ryder O.A."/>
            <person name="Leung F.C."/>
            <person name="Zhou Y."/>
            <person name="Cao J."/>
            <person name="Sun X."/>
            <person name="Fu Y."/>
            <person name="Fang X."/>
            <person name="Guo X."/>
            <person name="Wang B."/>
            <person name="Hou R."/>
            <person name="Shen F."/>
            <person name="Mu B."/>
            <person name="Ni P."/>
            <person name="Lin R."/>
            <person name="Qian W."/>
            <person name="Wang G."/>
            <person name="Yu C."/>
            <person name="Nie W."/>
            <person name="Wang J."/>
            <person name="Wu Z."/>
            <person name="Liang H."/>
            <person name="Min J."/>
            <person name="Wu Q."/>
            <person name="Cheng S."/>
            <person name="Ruan J."/>
            <person name="Wang M."/>
            <person name="Shi Z."/>
            <person name="Wen M."/>
            <person name="Liu B."/>
            <person name="Ren X."/>
            <person name="Zheng H."/>
            <person name="Dong D."/>
            <person name="Cook K."/>
            <person name="Shan G."/>
            <person name="Zhang H."/>
            <person name="Kosiol C."/>
            <person name="Xie X."/>
            <person name="Lu Z."/>
            <person name="Zheng H."/>
            <person name="Li Y."/>
            <person name="Steiner C.C."/>
            <person name="Lam T.T."/>
            <person name="Lin S."/>
            <person name="Zhang Q."/>
            <person name="Li G."/>
            <person name="Tian J."/>
            <person name="Gong T."/>
            <person name="Liu H."/>
            <person name="Zhang D."/>
            <person name="Fang L."/>
            <person name="Ye C."/>
            <person name="Zhang J."/>
            <person name="Hu W."/>
            <person name="Xu A."/>
            <person name="Ren Y."/>
            <person name="Zhang G."/>
            <person name="Bruford M.W."/>
            <person name="Li Q."/>
            <person name="Ma L."/>
            <person name="Guo Y."/>
            <person name="An N."/>
            <person name="Hu Y."/>
            <person name="Zheng Y."/>
            <person name="Shi Y."/>
            <person name="Li Z."/>
            <person name="Liu Q."/>
            <person name="Chen Y."/>
            <person name="Zhao J."/>
            <person name="Qu N."/>
            <person name="Zhao S."/>
            <person name="Tian F."/>
            <person name="Wang X."/>
            <person name="Wang H."/>
            <person name="Xu L."/>
            <person name="Liu X."/>
            <person name="Vinar T."/>
            <person name="Wang Y."/>
            <person name="Lam T.W."/>
            <person name="Yiu S.M."/>
            <person name="Liu S."/>
            <person name="Zhang H."/>
            <person name="Li D."/>
            <person name="Huang Y."/>
            <person name="Wang X."/>
            <person name="Yang G."/>
            <person name="Jiang Z."/>
            <person name="Wang J."/>
            <person name="Qin N."/>
            <person name="Li L."/>
            <person name="Li J."/>
            <person name="Bolund L."/>
            <person name="Kristiansen K."/>
            <person name="Wong G.K."/>
            <person name="Olson M."/>
            <person name="Zhang X."/>
            <person name="Li S."/>
            <person name="Yang H."/>
            <person name="Wang J."/>
            <person name="Wang J."/>
        </authorList>
    </citation>
    <scope>NUCLEOTIDE SEQUENCE [LARGE SCALE GENOMIC DNA]</scope>
</reference>
<proteinExistence type="predicted"/>